<name>A0A645JIZ5_9ZZZZ</name>
<comment type="caution">
    <text evidence="1">The sequence shown here is derived from an EMBL/GenBank/DDBJ whole genome shotgun (WGS) entry which is preliminary data.</text>
</comment>
<dbReference type="EMBL" id="VSSQ01142540">
    <property type="protein sequence ID" value="MPN63317.1"/>
    <property type="molecule type" value="Genomic_DNA"/>
</dbReference>
<proteinExistence type="predicted"/>
<accession>A0A645JIZ5</accession>
<dbReference type="AlphaFoldDB" id="A0A645JIZ5"/>
<evidence type="ECO:0000313" key="1">
    <source>
        <dbReference type="EMBL" id="MPN63317.1"/>
    </source>
</evidence>
<protein>
    <submittedName>
        <fullName evidence="1">Uncharacterized protein</fullName>
    </submittedName>
</protein>
<organism evidence="1">
    <name type="scientific">bioreactor metagenome</name>
    <dbReference type="NCBI Taxonomy" id="1076179"/>
    <lineage>
        <taxon>unclassified sequences</taxon>
        <taxon>metagenomes</taxon>
        <taxon>ecological metagenomes</taxon>
    </lineage>
</organism>
<gene>
    <name evidence="1" type="ORF">SDC9_211075</name>
</gene>
<sequence>MIVPFIIHQVCIAFQREIVLAHVMNIAADYIPIVKAVAVFHGYQRRIVAASGKLILDYESFVIIGKIRGVQKPSVLYYYSSVIKAELLSVSQLDGVVRPLGIEGSAEG</sequence>
<reference evidence="1" key="1">
    <citation type="submission" date="2019-08" db="EMBL/GenBank/DDBJ databases">
        <authorList>
            <person name="Kucharzyk K."/>
            <person name="Murdoch R.W."/>
            <person name="Higgins S."/>
            <person name="Loffler F."/>
        </authorList>
    </citation>
    <scope>NUCLEOTIDE SEQUENCE</scope>
</reference>